<dbReference type="GeneID" id="39612770"/>
<feature type="domain" description="Heterokaryon incompatibility" evidence="1">
    <location>
        <begin position="47"/>
        <end position="204"/>
    </location>
</feature>
<dbReference type="PANTHER" id="PTHR24148">
    <property type="entry name" value="ANKYRIN REPEAT DOMAIN-CONTAINING PROTEIN 39 HOMOLOG-RELATED"/>
    <property type="match status" value="1"/>
</dbReference>
<dbReference type="RefSeq" id="XP_028493138.1">
    <property type="nucleotide sequence ID" value="XM_028643159.1"/>
</dbReference>
<dbReference type="InterPro" id="IPR010730">
    <property type="entry name" value="HET"/>
</dbReference>
<reference evidence="2 3" key="1">
    <citation type="submission" date="2018-10" db="EMBL/GenBank/DDBJ databases">
        <title>Genome sequence of Verticillium nonalfalfae VnAa140.</title>
        <authorList>
            <person name="Stajich J.E."/>
            <person name="Kasson M.T."/>
        </authorList>
    </citation>
    <scope>NUCLEOTIDE SEQUENCE [LARGE SCALE GENOMIC DNA]</scope>
    <source>
        <strain evidence="2 3">VnAa140</strain>
    </source>
</reference>
<protein>
    <recommendedName>
        <fullName evidence="1">Heterokaryon incompatibility domain-containing protein</fullName>
    </recommendedName>
</protein>
<dbReference type="STRING" id="1051616.A0A3M9Y725"/>
<evidence type="ECO:0000313" key="2">
    <source>
        <dbReference type="EMBL" id="RNJ54980.1"/>
    </source>
</evidence>
<organism evidence="2 3">
    <name type="scientific">Verticillium nonalfalfae</name>
    <dbReference type="NCBI Taxonomy" id="1051616"/>
    <lineage>
        <taxon>Eukaryota</taxon>
        <taxon>Fungi</taxon>
        <taxon>Dikarya</taxon>
        <taxon>Ascomycota</taxon>
        <taxon>Pezizomycotina</taxon>
        <taxon>Sordariomycetes</taxon>
        <taxon>Hypocreomycetidae</taxon>
        <taxon>Glomerellales</taxon>
        <taxon>Plectosphaerellaceae</taxon>
        <taxon>Verticillium</taxon>
    </lineage>
</organism>
<dbReference type="InterPro" id="IPR052895">
    <property type="entry name" value="HetReg/Transcr_Mod"/>
</dbReference>
<proteinExistence type="predicted"/>
<sequence length="280" mass="32278">MSSFPYKRLDLSTYAIRLLNLRKGGHFDPIRCNLVQAILDNEYLIPYKALSYTWGDASDRVEIKVDDRTFGITRNLYDALDHLRSETTDTLLWVDAVCIDQDHHQERNHQVGQMKLIYENADDVIIWLGLGSHEIDTLFEMIQCLDKESIEISRWAAIETWNARWSSLLHRSGSISAEQFRILREALQEVLARKWFERVWVIQEAYSAKRATVVCGYSAVRSRAFALMPAAMGIEPLPQQQALLAVMPGPLRWHNREPESRSLRTLLQQFGDCKASDEPA</sequence>
<keyword evidence="3" id="KW-1185">Reference proteome</keyword>
<name>A0A3M9Y725_9PEZI</name>
<dbReference type="Proteomes" id="UP000267145">
    <property type="component" value="Unassembled WGS sequence"/>
</dbReference>
<accession>A0A3M9Y725</accession>
<dbReference type="Pfam" id="PF06985">
    <property type="entry name" value="HET"/>
    <property type="match status" value="1"/>
</dbReference>
<comment type="caution">
    <text evidence="2">The sequence shown here is derived from an EMBL/GenBank/DDBJ whole genome shotgun (WGS) entry which is preliminary data.</text>
</comment>
<evidence type="ECO:0000259" key="1">
    <source>
        <dbReference type="Pfam" id="PF06985"/>
    </source>
</evidence>
<evidence type="ECO:0000313" key="3">
    <source>
        <dbReference type="Proteomes" id="UP000267145"/>
    </source>
</evidence>
<dbReference type="AlphaFoldDB" id="A0A3M9Y725"/>
<dbReference type="EMBL" id="RBVV01000088">
    <property type="protein sequence ID" value="RNJ54980.1"/>
    <property type="molecule type" value="Genomic_DNA"/>
</dbReference>
<gene>
    <name evidence="2" type="ORF">D7B24_009081</name>
</gene>
<dbReference type="PANTHER" id="PTHR24148:SF78">
    <property type="entry name" value="HETEROKARYON INCOMPATIBILITY DOMAIN-CONTAINING PROTEIN"/>
    <property type="match status" value="1"/>
</dbReference>